<dbReference type="CDD" id="cd06261">
    <property type="entry name" value="TM_PBP2"/>
    <property type="match status" value="1"/>
</dbReference>
<evidence type="ECO:0000256" key="5">
    <source>
        <dbReference type="ARBA" id="ARBA00023136"/>
    </source>
</evidence>
<dbReference type="PANTHER" id="PTHR30177:SF33">
    <property type="entry name" value="POSSIBLE OSMOPROTECTANT (GLYCINE BETAINE_CARNITINE_CHOLINE_L-PROLINE) TRANSPORT INTEGRAL MEMBRANE PROTEIN ABC TRANSPORTER PROZ"/>
    <property type="match status" value="1"/>
</dbReference>
<dbReference type="AlphaFoldDB" id="A0A853DE09"/>
<dbReference type="GO" id="GO:0031460">
    <property type="term" value="P:glycine betaine transport"/>
    <property type="evidence" value="ECO:0007669"/>
    <property type="project" value="TreeGrafter"/>
</dbReference>
<sequence length="259" mass="26910">MIGNVITWLNDPSHWRGTGTTDGIVTQLERHISYVGIALLIAMLIAVPLGLLIGHTGRGGSAVSVANAIRSIPSIGLLILLVVIISPHFHGRTQAGFIIPTEIVLMLLAVPPILAGTYAGVENVDPAVRDAAYGMGMKGGQVLLQVELPNSLPLVISGVRSAALQLIATATIASFVPLGGLGRFIYDGLAQRDFPQMIGGGVLVALLALLVDLLLAAIQRILVSPGVSGRFSKRADRRRGAAGEADSRVAALDEAEVAA</sequence>
<dbReference type="RefSeq" id="WP_179479927.1">
    <property type="nucleotide sequence ID" value="NZ_JACCFW010000001.1"/>
</dbReference>
<dbReference type="SUPFAM" id="SSF161098">
    <property type="entry name" value="MetI-like"/>
    <property type="match status" value="1"/>
</dbReference>
<dbReference type="Pfam" id="PF00528">
    <property type="entry name" value="BPD_transp_1"/>
    <property type="match status" value="1"/>
</dbReference>
<dbReference type="GO" id="GO:0005886">
    <property type="term" value="C:plasma membrane"/>
    <property type="evidence" value="ECO:0007669"/>
    <property type="project" value="UniProtKB-SubCell"/>
</dbReference>
<keyword evidence="5 6" id="KW-0472">Membrane</keyword>
<comment type="subcellular location">
    <subcellularLocation>
        <location evidence="6">Cell membrane</location>
        <topology evidence="6">Multi-pass membrane protein</topology>
    </subcellularLocation>
    <subcellularLocation>
        <location evidence="1">Membrane</location>
        <topology evidence="1">Multi-pass membrane protein</topology>
    </subcellularLocation>
</comment>
<evidence type="ECO:0000256" key="6">
    <source>
        <dbReference type="RuleBase" id="RU363032"/>
    </source>
</evidence>
<feature type="transmembrane region" description="Helical" evidence="6">
    <location>
        <begin position="32"/>
        <end position="53"/>
    </location>
</feature>
<dbReference type="PROSITE" id="PS50928">
    <property type="entry name" value="ABC_TM1"/>
    <property type="match status" value="1"/>
</dbReference>
<evidence type="ECO:0000256" key="1">
    <source>
        <dbReference type="ARBA" id="ARBA00004141"/>
    </source>
</evidence>
<dbReference type="EMBL" id="JACCFW010000001">
    <property type="protein sequence ID" value="NYJ74223.1"/>
    <property type="molecule type" value="Genomic_DNA"/>
</dbReference>
<feature type="transmembrane region" description="Helical" evidence="6">
    <location>
        <begin position="162"/>
        <end position="186"/>
    </location>
</feature>
<evidence type="ECO:0000256" key="2">
    <source>
        <dbReference type="ARBA" id="ARBA00022448"/>
    </source>
</evidence>
<feature type="transmembrane region" description="Helical" evidence="6">
    <location>
        <begin position="97"/>
        <end position="119"/>
    </location>
</feature>
<evidence type="ECO:0000259" key="7">
    <source>
        <dbReference type="PROSITE" id="PS50928"/>
    </source>
</evidence>
<feature type="transmembrane region" description="Helical" evidence="6">
    <location>
        <begin position="65"/>
        <end position="85"/>
    </location>
</feature>
<keyword evidence="3 6" id="KW-0812">Transmembrane</keyword>
<organism evidence="8 9">
    <name type="scientific">Allobranchiibius huperziae</name>
    <dbReference type="NCBI Taxonomy" id="1874116"/>
    <lineage>
        <taxon>Bacteria</taxon>
        <taxon>Bacillati</taxon>
        <taxon>Actinomycetota</taxon>
        <taxon>Actinomycetes</taxon>
        <taxon>Micrococcales</taxon>
        <taxon>Dermacoccaceae</taxon>
        <taxon>Allobranchiibius</taxon>
    </lineage>
</organism>
<dbReference type="GO" id="GO:0055085">
    <property type="term" value="P:transmembrane transport"/>
    <property type="evidence" value="ECO:0007669"/>
    <property type="project" value="InterPro"/>
</dbReference>
<evidence type="ECO:0000256" key="4">
    <source>
        <dbReference type="ARBA" id="ARBA00022989"/>
    </source>
</evidence>
<dbReference type="InterPro" id="IPR035906">
    <property type="entry name" value="MetI-like_sf"/>
</dbReference>
<comment type="caution">
    <text evidence="8">The sequence shown here is derived from an EMBL/GenBank/DDBJ whole genome shotgun (WGS) entry which is preliminary data.</text>
</comment>
<keyword evidence="9" id="KW-1185">Reference proteome</keyword>
<name>A0A853DE09_9MICO</name>
<reference evidence="8 9" key="1">
    <citation type="submission" date="2020-07" db="EMBL/GenBank/DDBJ databases">
        <title>Sequencing the genomes of 1000 actinobacteria strains.</title>
        <authorList>
            <person name="Klenk H.-P."/>
        </authorList>
    </citation>
    <scope>NUCLEOTIDE SEQUENCE [LARGE SCALE GENOMIC DNA]</scope>
    <source>
        <strain evidence="8 9">DSM 29531</strain>
    </source>
</reference>
<keyword evidence="4 6" id="KW-1133">Transmembrane helix</keyword>
<proteinExistence type="inferred from homology"/>
<accession>A0A853DE09</accession>
<feature type="transmembrane region" description="Helical" evidence="6">
    <location>
        <begin position="198"/>
        <end position="218"/>
    </location>
</feature>
<evidence type="ECO:0000313" key="8">
    <source>
        <dbReference type="EMBL" id="NYJ74223.1"/>
    </source>
</evidence>
<evidence type="ECO:0000256" key="3">
    <source>
        <dbReference type="ARBA" id="ARBA00022692"/>
    </source>
</evidence>
<keyword evidence="2 6" id="KW-0813">Transport</keyword>
<dbReference type="PANTHER" id="PTHR30177">
    <property type="entry name" value="GLYCINE BETAINE/L-PROLINE TRANSPORT SYSTEM PERMEASE PROTEIN PROW"/>
    <property type="match status" value="1"/>
</dbReference>
<feature type="domain" description="ABC transmembrane type-1" evidence="7">
    <location>
        <begin position="28"/>
        <end position="215"/>
    </location>
</feature>
<gene>
    <name evidence="8" type="ORF">HNR15_001186</name>
</gene>
<evidence type="ECO:0000313" key="9">
    <source>
        <dbReference type="Proteomes" id="UP000571817"/>
    </source>
</evidence>
<dbReference type="Gene3D" id="1.10.3720.10">
    <property type="entry name" value="MetI-like"/>
    <property type="match status" value="1"/>
</dbReference>
<dbReference type="InterPro" id="IPR051204">
    <property type="entry name" value="ABC_transp_perm/SBD"/>
</dbReference>
<comment type="similarity">
    <text evidence="6">Belongs to the binding-protein-dependent transport system permease family.</text>
</comment>
<dbReference type="InterPro" id="IPR000515">
    <property type="entry name" value="MetI-like"/>
</dbReference>
<protein>
    <submittedName>
        <fullName evidence="8">Osmoprotectant transport system permease protein</fullName>
    </submittedName>
</protein>
<dbReference type="Proteomes" id="UP000571817">
    <property type="component" value="Unassembled WGS sequence"/>
</dbReference>